<name>A0A6A5RTZ9_9PLEO</name>
<dbReference type="PANTHER" id="PTHR40623:SF2">
    <property type="entry name" value="INTEGRAL MEMBRANE PROTEIN"/>
    <property type="match status" value="1"/>
</dbReference>
<feature type="transmembrane region" description="Helical" evidence="2">
    <location>
        <begin position="21"/>
        <end position="42"/>
    </location>
</feature>
<dbReference type="AlphaFoldDB" id="A0A6A5RTZ9"/>
<feature type="region of interest" description="Disordered" evidence="1">
    <location>
        <begin position="316"/>
        <end position="385"/>
    </location>
</feature>
<accession>A0A6A5RTZ9</accession>
<keyword evidence="2" id="KW-1133">Transmembrane helix</keyword>
<feature type="region of interest" description="Disordered" evidence="1">
    <location>
        <begin position="414"/>
        <end position="464"/>
    </location>
</feature>
<proteinExistence type="predicted"/>
<organism evidence="3 4">
    <name type="scientific">Didymella exigua CBS 183.55</name>
    <dbReference type="NCBI Taxonomy" id="1150837"/>
    <lineage>
        <taxon>Eukaryota</taxon>
        <taxon>Fungi</taxon>
        <taxon>Dikarya</taxon>
        <taxon>Ascomycota</taxon>
        <taxon>Pezizomycotina</taxon>
        <taxon>Dothideomycetes</taxon>
        <taxon>Pleosporomycetidae</taxon>
        <taxon>Pleosporales</taxon>
        <taxon>Pleosporineae</taxon>
        <taxon>Didymellaceae</taxon>
        <taxon>Didymella</taxon>
    </lineage>
</organism>
<feature type="compositionally biased region" description="Polar residues" evidence="1">
    <location>
        <begin position="339"/>
        <end position="357"/>
    </location>
</feature>
<protein>
    <submittedName>
        <fullName evidence="3">Uncharacterized protein</fullName>
    </submittedName>
</protein>
<dbReference type="RefSeq" id="XP_033451191.1">
    <property type="nucleotide sequence ID" value="XM_033597883.1"/>
</dbReference>
<feature type="compositionally biased region" description="Pro residues" evidence="1">
    <location>
        <begin position="316"/>
        <end position="325"/>
    </location>
</feature>
<dbReference type="EMBL" id="ML978962">
    <property type="protein sequence ID" value="KAF1930943.1"/>
    <property type="molecule type" value="Genomic_DNA"/>
</dbReference>
<evidence type="ECO:0000313" key="3">
    <source>
        <dbReference type="EMBL" id="KAF1930943.1"/>
    </source>
</evidence>
<feature type="region of interest" description="Disordered" evidence="1">
    <location>
        <begin position="138"/>
        <end position="237"/>
    </location>
</feature>
<feature type="compositionally biased region" description="Basic and acidic residues" evidence="1">
    <location>
        <begin position="451"/>
        <end position="464"/>
    </location>
</feature>
<dbReference type="Proteomes" id="UP000800082">
    <property type="component" value="Unassembled WGS sequence"/>
</dbReference>
<evidence type="ECO:0000256" key="2">
    <source>
        <dbReference type="SAM" id="Phobius"/>
    </source>
</evidence>
<feature type="compositionally biased region" description="Basic residues" evidence="1">
    <location>
        <begin position="440"/>
        <end position="450"/>
    </location>
</feature>
<keyword evidence="2" id="KW-0472">Membrane</keyword>
<gene>
    <name evidence="3" type="ORF">M421DRAFT_90721</name>
</gene>
<keyword evidence="4" id="KW-1185">Reference proteome</keyword>
<dbReference type="GeneID" id="54355550"/>
<sequence length="464" mass="51246">MAFGQSDNNEFFNSWALWQKMTFVLACGIVVTIFLGLLKLWYDRSKIRKYSKVDKGKQAATPEMLESQPVQLVQADEMKDEIPFGVRAIESGIEIDGVWISRSNTPVGSSRASIVSENRLPRSFNNSALELPQMSYASSRGSSAAPSSFDRAVSAERLPTNDSRSGSPPNQGHQTRPGPSSSRYSQSNFGRNSTTPANLEQGRSGPPSPRNGQFGESSGSSKKSSRRTSDESDYMAVGQDVRAYETAYMRPSSGLSPIDPRTDLDLLQTHRMSHVAETGQLTPRVRKPGNSGEWASVADNQVATHNGVNYFMPQKTPSPPLPPIVDPQEEAAGYASSHVPASQPQEQNQYRISQQGVPLQESYAPNAPYYPDTYQVRGPQHQPSYDEVPYEVQTMQNNQRPDSQVLRSVNSGFQVLKPGTFAPPAPEEMEMTDKGERRQSTGRKLQKKRRSSGESRKSAFTEQV</sequence>
<keyword evidence="2" id="KW-0812">Transmembrane</keyword>
<feature type="compositionally biased region" description="Low complexity" evidence="1">
    <location>
        <begin position="138"/>
        <end position="148"/>
    </location>
</feature>
<reference evidence="3" key="1">
    <citation type="journal article" date="2020" name="Stud. Mycol.">
        <title>101 Dothideomycetes genomes: a test case for predicting lifestyles and emergence of pathogens.</title>
        <authorList>
            <person name="Haridas S."/>
            <person name="Albert R."/>
            <person name="Binder M."/>
            <person name="Bloem J."/>
            <person name="Labutti K."/>
            <person name="Salamov A."/>
            <person name="Andreopoulos B."/>
            <person name="Baker S."/>
            <person name="Barry K."/>
            <person name="Bills G."/>
            <person name="Bluhm B."/>
            <person name="Cannon C."/>
            <person name="Castanera R."/>
            <person name="Culley D."/>
            <person name="Daum C."/>
            <person name="Ezra D."/>
            <person name="Gonzalez J."/>
            <person name="Henrissat B."/>
            <person name="Kuo A."/>
            <person name="Liang C."/>
            <person name="Lipzen A."/>
            <person name="Lutzoni F."/>
            <person name="Magnuson J."/>
            <person name="Mondo S."/>
            <person name="Nolan M."/>
            <person name="Ohm R."/>
            <person name="Pangilinan J."/>
            <person name="Park H.-J."/>
            <person name="Ramirez L."/>
            <person name="Alfaro M."/>
            <person name="Sun H."/>
            <person name="Tritt A."/>
            <person name="Yoshinaga Y."/>
            <person name="Zwiers L.-H."/>
            <person name="Turgeon B."/>
            <person name="Goodwin S."/>
            <person name="Spatafora J."/>
            <person name="Crous P."/>
            <person name="Grigoriev I."/>
        </authorList>
    </citation>
    <scope>NUCLEOTIDE SEQUENCE</scope>
    <source>
        <strain evidence="3">CBS 183.55</strain>
    </source>
</reference>
<dbReference type="OrthoDB" id="5426165at2759"/>
<evidence type="ECO:0000256" key="1">
    <source>
        <dbReference type="SAM" id="MobiDB-lite"/>
    </source>
</evidence>
<evidence type="ECO:0000313" key="4">
    <source>
        <dbReference type="Proteomes" id="UP000800082"/>
    </source>
</evidence>
<feature type="compositionally biased region" description="Polar residues" evidence="1">
    <location>
        <begin position="160"/>
        <end position="198"/>
    </location>
</feature>
<dbReference type="PANTHER" id="PTHR40623">
    <property type="entry name" value="INTEGRAL MEMBRANE PROTEIN"/>
    <property type="match status" value="1"/>
</dbReference>